<dbReference type="Proteomes" id="UP000297647">
    <property type="component" value="Unassembled WGS sequence"/>
</dbReference>
<evidence type="ECO:0000313" key="2">
    <source>
        <dbReference type="EMBL" id="TFV97749.1"/>
    </source>
</evidence>
<gene>
    <name evidence="2" type="ORF">E4S40_03660</name>
</gene>
<reference evidence="2 3" key="1">
    <citation type="submission" date="2019-03" db="EMBL/GenBank/DDBJ databases">
        <title>Algoriphagus sp. nov, a new strain isolated from root system soil of mangrove plant Kandelia.</title>
        <authorList>
            <person name="Yin Q."/>
            <person name="Wang K."/>
            <person name="Song Z."/>
        </authorList>
    </citation>
    <scope>NUCLEOTIDE SEQUENCE [LARGE SCALE GENOMIC DNA]</scope>
    <source>
        <strain evidence="2 3">XY-J91</strain>
    </source>
</reference>
<sequence>MILKDRLITWGLYLQILFYFVAGLNHFLNPDFYLPLIPDYFPQKKALNILAGVVEISVSYGLFFNKSRKWAVYGILLMLLAFIPSHVYFIQIGACIPDSLCTPMWVAWGRLILIHPLLVLWAWVYRDVSK</sequence>
<dbReference type="PANTHER" id="PTHR36974:SF1">
    <property type="entry name" value="DOXX FAMILY MEMBRANE PROTEIN"/>
    <property type="match status" value="1"/>
</dbReference>
<feature type="transmembrane region" description="Helical" evidence="1">
    <location>
        <begin position="46"/>
        <end position="63"/>
    </location>
</feature>
<feature type="transmembrane region" description="Helical" evidence="1">
    <location>
        <begin position="70"/>
        <end position="93"/>
    </location>
</feature>
<evidence type="ECO:0000313" key="3">
    <source>
        <dbReference type="Proteomes" id="UP000297647"/>
    </source>
</evidence>
<name>A0A4Y9QZ86_9BACT</name>
<evidence type="ECO:0000256" key="1">
    <source>
        <dbReference type="SAM" id="Phobius"/>
    </source>
</evidence>
<comment type="caution">
    <text evidence="2">The sequence shown here is derived from an EMBL/GenBank/DDBJ whole genome shotgun (WGS) entry which is preliminary data.</text>
</comment>
<feature type="transmembrane region" description="Helical" evidence="1">
    <location>
        <begin position="7"/>
        <end position="26"/>
    </location>
</feature>
<keyword evidence="1" id="KW-1133">Transmembrane helix</keyword>
<organism evidence="2 3">
    <name type="scientific">Algoriphagus kandeliae</name>
    <dbReference type="NCBI Taxonomy" id="2562278"/>
    <lineage>
        <taxon>Bacteria</taxon>
        <taxon>Pseudomonadati</taxon>
        <taxon>Bacteroidota</taxon>
        <taxon>Cytophagia</taxon>
        <taxon>Cytophagales</taxon>
        <taxon>Cyclobacteriaceae</taxon>
        <taxon>Algoriphagus</taxon>
    </lineage>
</organism>
<keyword evidence="1" id="KW-0812">Transmembrane</keyword>
<accession>A0A4Y9QZ86</accession>
<evidence type="ECO:0008006" key="4">
    <source>
        <dbReference type="Google" id="ProtNLM"/>
    </source>
</evidence>
<keyword evidence="1" id="KW-0472">Membrane</keyword>
<proteinExistence type="predicted"/>
<keyword evidence="3" id="KW-1185">Reference proteome</keyword>
<dbReference type="AlphaFoldDB" id="A0A4Y9QZ86"/>
<protein>
    <recommendedName>
        <fullName evidence="4">DoxX family membrane protein</fullName>
    </recommendedName>
</protein>
<feature type="transmembrane region" description="Helical" evidence="1">
    <location>
        <begin position="105"/>
        <end position="125"/>
    </location>
</feature>
<dbReference type="PANTHER" id="PTHR36974">
    <property type="entry name" value="MEMBRANE PROTEIN-RELATED"/>
    <property type="match status" value="1"/>
</dbReference>
<dbReference type="EMBL" id="SPSB01000001">
    <property type="protein sequence ID" value="TFV97749.1"/>
    <property type="molecule type" value="Genomic_DNA"/>
</dbReference>